<reference evidence="2 3" key="1">
    <citation type="submission" date="2018-07" db="EMBL/GenBank/DDBJ databases">
        <title>Rhodosalinus sp. strain E84T genomic sequence and assembly.</title>
        <authorList>
            <person name="Liu Z.-W."/>
            <person name="Lu D.-C."/>
        </authorList>
    </citation>
    <scope>NUCLEOTIDE SEQUENCE [LARGE SCALE GENOMIC DNA]</scope>
    <source>
        <strain evidence="2 3">E84</strain>
    </source>
</reference>
<dbReference type="PROSITE" id="PS50146">
    <property type="entry name" value="DAGK"/>
    <property type="match status" value="1"/>
</dbReference>
<dbReference type="PANTHER" id="PTHR12358">
    <property type="entry name" value="SPHINGOSINE KINASE"/>
    <property type="match status" value="1"/>
</dbReference>
<dbReference type="InterPro" id="IPR001206">
    <property type="entry name" value="Diacylglycerol_kinase_cat_dom"/>
</dbReference>
<dbReference type="PANTHER" id="PTHR12358:SF54">
    <property type="entry name" value="SPHINGOSINE KINASE RELATED PROTEIN"/>
    <property type="match status" value="1"/>
</dbReference>
<gene>
    <name evidence="2" type="ORF">DRV85_01590</name>
</gene>
<comment type="caution">
    <text evidence="2">The sequence shown here is derived from an EMBL/GenBank/DDBJ whole genome shotgun (WGS) entry which is preliminary data.</text>
</comment>
<keyword evidence="2" id="KW-0808">Transferase</keyword>
<protein>
    <submittedName>
        <fullName evidence="2">Diacylglycerol kinase</fullName>
    </submittedName>
</protein>
<name>A0A365UDW0_9RHOB</name>
<dbReference type="SMART" id="SM00046">
    <property type="entry name" value="DAGKc"/>
    <property type="match status" value="1"/>
</dbReference>
<dbReference type="InterPro" id="IPR017438">
    <property type="entry name" value="ATP-NAD_kinase_N"/>
</dbReference>
<keyword evidence="3" id="KW-1185">Reference proteome</keyword>
<dbReference type="InterPro" id="IPR016064">
    <property type="entry name" value="NAD/diacylglycerol_kinase_sf"/>
</dbReference>
<evidence type="ECO:0000313" key="2">
    <source>
        <dbReference type="EMBL" id="RBI87640.1"/>
    </source>
</evidence>
<dbReference type="AlphaFoldDB" id="A0A365UDW0"/>
<feature type="domain" description="DAGKc" evidence="1">
    <location>
        <begin position="1"/>
        <end position="133"/>
    </location>
</feature>
<dbReference type="RefSeq" id="WP_113287663.1">
    <property type="nucleotide sequence ID" value="NZ_QNTQ01000001.1"/>
</dbReference>
<dbReference type="GO" id="GO:0005524">
    <property type="term" value="F:ATP binding"/>
    <property type="evidence" value="ECO:0007669"/>
    <property type="project" value="UniProtKB-KW"/>
</dbReference>
<accession>A0A365UDW0</accession>
<dbReference type="OrthoDB" id="9815110at2"/>
<proteinExistence type="predicted"/>
<dbReference type="InterPro" id="IPR050187">
    <property type="entry name" value="Lipid_Phosphate_FormReg"/>
</dbReference>
<dbReference type="SUPFAM" id="SSF111331">
    <property type="entry name" value="NAD kinase/diacylglycerol kinase-like"/>
    <property type="match status" value="1"/>
</dbReference>
<dbReference type="Proteomes" id="UP000253370">
    <property type="component" value="Unassembled WGS sequence"/>
</dbReference>
<organism evidence="2 3">
    <name type="scientific">Rhodosalinus halophilus</name>
    <dbReference type="NCBI Taxonomy" id="2259333"/>
    <lineage>
        <taxon>Bacteria</taxon>
        <taxon>Pseudomonadati</taxon>
        <taxon>Pseudomonadota</taxon>
        <taxon>Alphaproteobacteria</taxon>
        <taxon>Rhodobacterales</taxon>
        <taxon>Paracoccaceae</taxon>
        <taxon>Rhodosalinus</taxon>
    </lineage>
</organism>
<dbReference type="EMBL" id="QNTQ01000001">
    <property type="protein sequence ID" value="RBI87640.1"/>
    <property type="molecule type" value="Genomic_DNA"/>
</dbReference>
<sequence length="303" mass="32673">MAGQVALIVNPAAGDDTAGESRADWLARLFRRVGLRPEIRRVGAKQTPGDVAREALAAGVGSIVAAGGDGTVSSVADAVCAHRPGVPLGVVPLGTFNYFARGLGLPQTPEAAVEAIAAGATREVRPGIVNGRVFLNNMSLGLYPSILERREGVYARWGRSRPAAYWSVLLALAGMQRPMRLSLTLDGRTRRLRTPLLFVARSAFQLDTYNLEGARAVREGGLAVFAARGRRRRDLVRAAWGLARGKARRGEDFALGTGRRIEIDTGRARGLVARDGEREWMHMPLRVTTAERPLRVIVPAEGR</sequence>
<dbReference type="Gene3D" id="2.60.200.40">
    <property type="match status" value="1"/>
</dbReference>
<keyword evidence="2" id="KW-0418">Kinase</keyword>
<evidence type="ECO:0000313" key="3">
    <source>
        <dbReference type="Proteomes" id="UP000253370"/>
    </source>
</evidence>
<evidence type="ECO:0000259" key="1">
    <source>
        <dbReference type="PROSITE" id="PS50146"/>
    </source>
</evidence>
<dbReference type="Gene3D" id="3.40.50.10330">
    <property type="entry name" value="Probable inorganic polyphosphate/atp-NAD kinase, domain 1"/>
    <property type="match status" value="1"/>
</dbReference>
<dbReference type="GO" id="GO:0016301">
    <property type="term" value="F:kinase activity"/>
    <property type="evidence" value="ECO:0007669"/>
    <property type="project" value="UniProtKB-KW"/>
</dbReference>
<dbReference type="Pfam" id="PF00781">
    <property type="entry name" value="DAGK_cat"/>
    <property type="match status" value="1"/>
</dbReference>